<organism evidence="2">
    <name type="scientific">Ananas comosus var. bracteatus</name>
    <name type="common">red pineapple</name>
    <dbReference type="NCBI Taxonomy" id="296719"/>
    <lineage>
        <taxon>Eukaryota</taxon>
        <taxon>Viridiplantae</taxon>
        <taxon>Streptophyta</taxon>
        <taxon>Embryophyta</taxon>
        <taxon>Tracheophyta</taxon>
        <taxon>Spermatophyta</taxon>
        <taxon>Magnoliopsida</taxon>
        <taxon>Liliopsida</taxon>
        <taxon>Poales</taxon>
        <taxon>Bromeliaceae</taxon>
        <taxon>Bromelioideae</taxon>
        <taxon>Ananas</taxon>
    </lineage>
</organism>
<dbReference type="EMBL" id="LR862149">
    <property type="protein sequence ID" value="CAD1832164.1"/>
    <property type="molecule type" value="Genomic_DNA"/>
</dbReference>
<feature type="compositionally biased region" description="Low complexity" evidence="1">
    <location>
        <begin position="110"/>
        <end position="125"/>
    </location>
</feature>
<sequence length="342" mass="38152">MEKKQVEINRDPSRIGLSRDLRRLLPLAPPRCALRSSPKEMEIDWPPMDGGASCGRATAVPTTARMVREVPIEHFGKTVRANQRCVEEEVSAVLSGVEVPQSTTPCPGRTLSPTSPPTSRCSPSTSKKDQEPPRPRRSTAGFSSIDSTSRTTPDSRASSRCRIWSPRGPFSLLFLRMSQRQDQSAPLEPPPEHGRIQFHQLNIKNDYRLEGHQDVGSDDQPDTICIPAYYNTRHWYHIQQFHGCPSGGKFCIYTDPIQISAYCLPSFPLALCCGIAMQVKYCSENNEQLIHFSTREVCGNAIGSFPPKDHSLLQVNKFFRFAVVDGVSSQVINDLAKVWVDA</sequence>
<protein>
    <submittedName>
        <fullName evidence="2">Uncharacterized protein</fullName>
    </submittedName>
</protein>
<feature type="compositionally biased region" description="Polar residues" evidence="1">
    <location>
        <begin position="140"/>
        <end position="158"/>
    </location>
</feature>
<dbReference type="AlphaFoldDB" id="A0A6V7PMT5"/>
<gene>
    <name evidence="2" type="ORF">CB5_LOCUS15375</name>
</gene>
<reference evidence="2" key="1">
    <citation type="submission" date="2020-07" db="EMBL/GenBank/DDBJ databases">
        <authorList>
            <person name="Lin J."/>
        </authorList>
    </citation>
    <scope>NUCLEOTIDE SEQUENCE</scope>
</reference>
<feature type="region of interest" description="Disordered" evidence="1">
    <location>
        <begin position="98"/>
        <end position="163"/>
    </location>
</feature>
<proteinExistence type="predicted"/>
<name>A0A6V7PMT5_ANACO</name>
<evidence type="ECO:0000313" key="2">
    <source>
        <dbReference type="EMBL" id="CAD1832164.1"/>
    </source>
</evidence>
<accession>A0A6V7PMT5</accession>
<evidence type="ECO:0000256" key="1">
    <source>
        <dbReference type="SAM" id="MobiDB-lite"/>
    </source>
</evidence>